<proteinExistence type="predicted"/>
<feature type="compositionally biased region" description="Basic and acidic residues" evidence="1">
    <location>
        <begin position="288"/>
        <end position="299"/>
    </location>
</feature>
<accession>A0A8H8UEW9</accession>
<name>A0A8H8UEW9_9HELO</name>
<dbReference type="InterPro" id="IPR009571">
    <property type="entry name" value="SUR7/Rim9-like_fungi"/>
</dbReference>
<dbReference type="GO" id="GO:0045121">
    <property type="term" value="C:membrane raft"/>
    <property type="evidence" value="ECO:0007669"/>
    <property type="project" value="TreeGrafter"/>
</dbReference>
<dbReference type="GO" id="GO:0005938">
    <property type="term" value="C:cell cortex"/>
    <property type="evidence" value="ECO:0007669"/>
    <property type="project" value="TreeGrafter"/>
</dbReference>
<feature type="transmembrane region" description="Helical" evidence="2">
    <location>
        <begin position="117"/>
        <end position="137"/>
    </location>
</feature>
<dbReference type="Proteomes" id="UP000443090">
    <property type="component" value="Unassembled WGS sequence"/>
</dbReference>
<sequence>MGATRGATGIISLILIAGSLLFLFFIVLSGVTHVTPFNKTYFLQADTSGITGARPISRWTFFYVCGDNNENCGKPVPALPFGYAWVGGGSGAPAKLLGSHGKHTTSTHYYYLWRFGWVFYLIAFLADVFSFFAAMAAPFSRLAAGVSGFLIINALFWMTLAASLMTAEFVQARNAFRSQGMSAQIGKYAFAWTWAAWFAMFIATILLFIGCASGGRDKRNRNRNSSNAYNTHDVHDTRNTHNTHNTQAQDTFVTDKPTNGNAAGGSNLGFWRRQRSRGGGRGSFVDSESQRRVVKDEYN</sequence>
<feature type="transmembrane region" description="Helical" evidence="2">
    <location>
        <begin position="190"/>
        <end position="213"/>
    </location>
</feature>
<organism evidence="3 4">
    <name type="scientific">Lachnellula occidentalis</name>
    <dbReference type="NCBI Taxonomy" id="215460"/>
    <lineage>
        <taxon>Eukaryota</taxon>
        <taxon>Fungi</taxon>
        <taxon>Dikarya</taxon>
        <taxon>Ascomycota</taxon>
        <taxon>Pezizomycotina</taxon>
        <taxon>Leotiomycetes</taxon>
        <taxon>Helotiales</taxon>
        <taxon>Lachnaceae</taxon>
        <taxon>Lachnellula</taxon>
    </lineage>
</organism>
<reference evidence="3 4" key="1">
    <citation type="submission" date="2018-05" db="EMBL/GenBank/DDBJ databases">
        <title>Genome sequencing and assembly of the regulated plant pathogen Lachnellula willkommii and related sister species for the development of diagnostic species identification markers.</title>
        <authorList>
            <person name="Giroux E."/>
            <person name="Bilodeau G."/>
        </authorList>
    </citation>
    <scope>NUCLEOTIDE SEQUENCE [LARGE SCALE GENOMIC DNA]</scope>
    <source>
        <strain evidence="3 4">CBS 160.35</strain>
    </source>
</reference>
<feature type="transmembrane region" description="Helical" evidence="2">
    <location>
        <begin position="149"/>
        <end position="170"/>
    </location>
</feature>
<evidence type="ECO:0000313" key="4">
    <source>
        <dbReference type="Proteomes" id="UP000443090"/>
    </source>
</evidence>
<keyword evidence="2" id="KW-0472">Membrane</keyword>
<evidence type="ECO:0000313" key="3">
    <source>
        <dbReference type="EMBL" id="TVY42386.1"/>
    </source>
</evidence>
<feature type="transmembrane region" description="Helical" evidence="2">
    <location>
        <begin position="7"/>
        <end position="28"/>
    </location>
</feature>
<feature type="compositionally biased region" description="Polar residues" evidence="1">
    <location>
        <begin position="247"/>
        <end position="261"/>
    </location>
</feature>
<dbReference type="PANTHER" id="PTHR36414:SF1">
    <property type="entry name" value="PROTEIN SUR7"/>
    <property type="match status" value="1"/>
</dbReference>
<dbReference type="EMBL" id="QGMI01000333">
    <property type="protein sequence ID" value="TVY42386.1"/>
    <property type="molecule type" value="Genomic_DNA"/>
</dbReference>
<evidence type="ECO:0000256" key="2">
    <source>
        <dbReference type="SAM" id="Phobius"/>
    </source>
</evidence>
<dbReference type="AlphaFoldDB" id="A0A8H8UEW9"/>
<keyword evidence="2" id="KW-0812">Transmembrane</keyword>
<comment type="caution">
    <text evidence="3">The sequence shown here is derived from an EMBL/GenBank/DDBJ whole genome shotgun (WGS) entry which is preliminary data.</text>
</comment>
<keyword evidence="2" id="KW-1133">Transmembrane helix</keyword>
<protein>
    <submittedName>
        <fullName evidence="3">Protein SUR7</fullName>
    </submittedName>
</protein>
<dbReference type="GO" id="GO:0005886">
    <property type="term" value="C:plasma membrane"/>
    <property type="evidence" value="ECO:0007669"/>
    <property type="project" value="InterPro"/>
</dbReference>
<dbReference type="GO" id="GO:0006897">
    <property type="term" value="P:endocytosis"/>
    <property type="evidence" value="ECO:0007669"/>
    <property type="project" value="TreeGrafter"/>
</dbReference>
<dbReference type="Pfam" id="PF06687">
    <property type="entry name" value="SUR7"/>
    <property type="match status" value="1"/>
</dbReference>
<feature type="region of interest" description="Disordered" evidence="1">
    <location>
        <begin position="219"/>
        <end position="299"/>
    </location>
</feature>
<dbReference type="PANTHER" id="PTHR36414">
    <property type="entry name" value="PROTEIN SUR7"/>
    <property type="match status" value="1"/>
</dbReference>
<gene>
    <name evidence="3" type="primary">SUR7</name>
    <name evidence="3" type="ORF">LOCC1_G005310</name>
</gene>
<evidence type="ECO:0000256" key="1">
    <source>
        <dbReference type="SAM" id="MobiDB-lite"/>
    </source>
</evidence>
<dbReference type="GO" id="GO:0030866">
    <property type="term" value="P:cortical actin cytoskeleton organization"/>
    <property type="evidence" value="ECO:0007669"/>
    <property type="project" value="TreeGrafter"/>
</dbReference>
<dbReference type="GO" id="GO:0032185">
    <property type="term" value="P:septin cytoskeleton organization"/>
    <property type="evidence" value="ECO:0007669"/>
    <property type="project" value="TreeGrafter"/>
</dbReference>
<keyword evidence="4" id="KW-1185">Reference proteome</keyword>
<dbReference type="OrthoDB" id="5419460at2759"/>
<dbReference type="GO" id="GO:0031505">
    <property type="term" value="P:fungal-type cell wall organization"/>
    <property type="evidence" value="ECO:0007669"/>
    <property type="project" value="TreeGrafter"/>
</dbReference>